<protein>
    <submittedName>
        <fullName evidence="5">WD40 repeat-like protein</fullName>
    </submittedName>
</protein>
<evidence type="ECO:0000256" key="1">
    <source>
        <dbReference type="ARBA" id="ARBA00022574"/>
    </source>
</evidence>
<dbReference type="EMBL" id="ML210172">
    <property type="protein sequence ID" value="TFK26708.1"/>
    <property type="molecule type" value="Genomic_DNA"/>
</dbReference>
<dbReference type="PRINTS" id="PR00320">
    <property type="entry name" value="GPROTEINBRPT"/>
</dbReference>
<dbReference type="InterPro" id="IPR015943">
    <property type="entry name" value="WD40/YVTN_repeat-like_dom_sf"/>
</dbReference>
<evidence type="ECO:0000256" key="3">
    <source>
        <dbReference type="PROSITE-ProRule" id="PRU00221"/>
    </source>
</evidence>
<dbReference type="Pfam" id="PF00400">
    <property type="entry name" value="WD40"/>
    <property type="match status" value="4"/>
</dbReference>
<keyword evidence="1 3" id="KW-0853">WD repeat</keyword>
<dbReference type="GO" id="GO:0080008">
    <property type="term" value="C:Cul4-RING E3 ubiquitin ligase complex"/>
    <property type="evidence" value="ECO:0007669"/>
    <property type="project" value="TreeGrafter"/>
</dbReference>
<feature type="compositionally biased region" description="Acidic residues" evidence="4">
    <location>
        <begin position="607"/>
        <end position="621"/>
    </location>
</feature>
<dbReference type="PROSITE" id="PS50082">
    <property type="entry name" value="WD_REPEATS_2"/>
    <property type="match status" value="2"/>
</dbReference>
<dbReference type="PANTHER" id="PTHR19847:SF7">
    <property type="entry name" value="DDB1- AND CUL4-ASSOCIATED FACTOR 11"/>
    <property type="match status" value="1"/>
</dbReference>
<dbReference type="SUPFAM" id="SSF50978">
    <property type="entry name" value="WD40 repeat-like"/>
    <property type="match status" value="1"/>
</dbReference>
<dbReference type="STRING" id="230819.A0A5C3L1Z8"/>
<accession>A0A5C3L1Z8</accession>
<dbReference type="Proteomes" id="UP000307440">
    <property type="component" value="Unassembled WGS sequence"/>
</dbReference>
<organism evidence="5 6">
    <name type="scientific">Coprinopsis marcescibilis</name>
    <name type="common">Agaric fungus</name>
    <name type="synonym">Psathyrella marcescibilis</name>
    <dbReference type="NCBI Taxonomy" id="230819"/>
    <lineage>
        <taxon>Eukaryota</taxon>
        <taxon>Fungi</taxon>
        <taxon>Dikarya</taxon>
        <taxon>Basidiomycota</taxon>
        <taxon>Agaricomycotina</taxon>
        <taxon>Agaricomycetes</taxon>
        <taxon>Agaricomycetidae</taxon>
        <taxon>Agaricales</taxon>
        <taxon>Agaricineae</taxon>
        <taxon>Psathyrellaceae</taxon>
        <taxon>Coprinopsis</taxon>
    </lineage>
</organism>
<dbReference type="InterPro" id="IPR036322">
    <property type="entry name" value="WD40_repeat_dom_sf"/>
</dbReference>
<dbReference type="AlphaFoldDB" id="A0A5C3L1Z8"/>
<dbReference type="GO" id="GO:0043161">
    <property type="term" value="P:proteasome-mediated ubiquitin-dependent protein catabolic process"/>
    <property type="evidence" value="ECO:0007669"/>
    <property type="project" value="TreeGrafter"/>
</dbReference>
<dbReference type="Gene3D" id="2.130.10.10">
    <property type="entry name" value="YVTN repeat-like/Quinoprotein amine dehydrogenase"/>
    <property type="match status" value="2"/>
</dbReference>
<dbReference type="InterPro" id="IPR020472">
    <property type="entry name" value="WD40_PAC1"/>
</dbReference>
<dbReference type="OrthoDB" id="63070at2759"/>
<feature type="repeat" description="WD" evidence="3">
    <location>
        <begin position="372"/>
        <end position="413"/>
    </location>
</feature>
<name>A0A5C3L1Z8_COPMA</name>
<gene>
    <name evidence="5" type="ORF">FA15DRAFT_667193</name>
</gene>
<dbReference type="PROSITE" id="PS50294">
    <property type="entry name" value="WD_REPEATS_REGION"/>
    <property type="match status" value="2"/>
</dbReference>
<evidence type="ECO:0000256" key="2">
    <source>
        <dbReference type="ARBA" id="ARBA00022737"/>
    </source>
</evidence>
<feature type="repeat" description="WD" evidence="3">
    <location>
        <begin position="325"/>
        <end position="359"/>
    </location>
</feature>
<dbReference type="InterPro" id="IPR051859">
    <property type="entry name" value="DCAF"/>
</dbReference>
<keyword evidence="6" id="KW-1185">Reference proteome</keyword>
<evidence type="ECO:0000313" key="5">
    <source>
        <dbReference type="EMBL" id="TFK26708.1"/>
    </source>
</evidence>
<dbReference type="SMART" id="SM00320">
    <property type="entry name" value="WD40"/>
    <property type="match status" value="6"/>
</dbReference>
<evidence type="ECO:0000256" key="4">
    <source>
        <dbReference type="SAM" id="MobiDB-lite"/>
    </source>
</evidence>
<sequence length="621" mass="69626">MDRQRRQQAQPDTTDLLRVLLALQSGAARPAGYGNQQTIDLSGIGLETLALLGARGLSWDDDDVDDVDDEDYVPEDDDDRYEYSGYTGRRSIPCDPPVVSEPKQKGLDLLRSGEFGDVRSHHTKQNNLSAQSLSSRLLKPTNRPLAYLPSRRERLAGLVPNTNGTTVATYDSNMYTAQFSDDSSFYYTCAQDFKLHIFDMTKTLHGFKGTGHRGSSLKTSMPLLKEIKGSVGRWTITDANLSPDNSRIIYSSIISTVYMTSTSPDGSSQMIPICFDDPRRNDSYYGERFGIWSCRFSADGNEVVAGGDGKIFVYDLIGDKRTVKIDAHDDDVNSCCWADTGSGNVLVSASDDSYLKVWDRRSLASKKPSGVLMGHTEGITYVSAKGDGRYVISNGKDQSLRLWDLRQMRSNQDLEAEEGSFYGIRGFDYRNMHYPRSRRAHPRDCSVMTYGGHKVLRTLIRCHFSPAATTGQQYIYSGSADGKVHIWSLDGRIVQVLDRSKTLPSSFSPSEPEHQELNGRPEHYCVRDVSWHSQEPVLMSAGWDAMYGGTAIARHEWKSLSKLRGNLEDWVEKEGQEFNETSQRRSHQMQGPPYGHSAQRQMPGAYDELDEPTSDYEDEDD</sequence>
<feature type="region of interest" description="Disordered" evidence="4">
    <location>
        <begin position="574"/>
        <end position="621"/>
    </location>
</feature>
<dbReference type="InterPro" id="IPR001680">
    <property type="entry name" value="WD40_rpt"/>
</dbReference>
<reference evidence="5 6" key="1">
    <citation type="journal article" date="2019" name="Nat. Ecol. Evol.">
        <title>Megaphylogeny resolves global patterns of mushroom evolution.</title>
        <authorList>
            <person name="Varga T."/>
            <person name="Krizsan K."/>
            <person name="Foldi C."/>
            <person name="Dima B."/>
            <person name="Sanchez-Garcia M."/>
            <person name="Sanchez-Ramirez S."/>
            <person name="Szollosi G.J."/>
            <person name="Szarkandi J.G."/>
            <person name="Papp V."/>
            <person name="Albert L."/>
            <person name="Andreopoulos W."/>
            <person name="Angelini C."/>
            <person name="Antonin V."/>
            <person name="Barry K.W."/>
            <person name="Bougher N.L."/>
            <person name="Buchanan P."/>
            <person name="Buyck B."/>
            <person name="Bense V."/>
            <person name="Catcheside P."/>
            <person name="Chovatia M."/>
            <person name="Cooper J."/>
            <person name="Damon W."/>
            <person name="Desjardin D."/>
            <person name="Finy P."/>
            <person name="Geml J."/>
            <person name="Haridas S."/>
            <person name="Hughes K."/>
            <person name="Justo A."/>
            <person name="Karasinski D."/>
            <person name="Kautmanova I."/>
            <person name="Kiss B."/>
            <person name="Kocsube S."/>
            <person name="Kotiranta H."/>
            <person name="LaButti K.M."/>
            <person name="Lechner B.E."/>
            <person name="Liimatainen K."/>
            <person name="Lipzen A."/>
            <person name="Lukacs Z."/>
            <person name="Mihaltcheva S."/>
            <person name="Morgado L.N."/>
            <person name="Niskanen T."/>
            <person name="Noordeloos M.E."/>
            <person name="Ohm R.A."/>
            <person name="Ortiz-Santana B."/>
            <person name="Ovrebo C."/>
            <person name="Racz N."/>
            <person name="Riley R."/>
            <person name="Savchenko A."/>
            <person name="Shiryaev A."/>
            <person name="Soop K."/>
            <person name="Spirin V."/>
            <person name="Szebenyi C."/>
            <person name="Tomsovsky M."/>
            <person name="Tulloss R.E."/>
            <person name="Uehling J."/>
            <person name="Grigoriev I.V."/>
            <person name="Vagvolgyi C."/>
            <person name="Papp T."/>
            <person name="Martin F.M."/>
            <person name="Miettinen O."/>
            <person name="Hibbett D.S."/>
            <person name="Nagy L.G."/>
        </authorList>
    </citation>
    <scope>NUCLEOTIDE SEQUENCE [LARGE SCALE GENOMIC DNA]</scope>
    <source>
        <strain evidence="5 6">CBS 121175</strain>
    </source>
</reference>
<evidence type="ECO:0000313" key="6">
    <source>
        <dbReference type="Proteomes" id="UP000307440"/>
    </source>
</evidence>
<proteinExistence type="predicted"/>
<dbReference type="PANTHER" id="PTHR19847">
    <property type="entry name" value="DDB1- AND CUL4-ASSOCIATED FACTOR 11"/>
    <property type="match status" value="1"/>
</dbReference>
<keyword evidence="2" id="KW-0677">Repeat</keyword>